<evidence type="ECO:0000313" key="1">
    <source>
        <dbReference type="EMBL" id="CAH0024093.1"/>
    </source>
</evidence>
<name>A0A9N9VFC6_9HYPO</name>
<dbReference type="GO" id="GO:0004721">
    <property type="term" value="F:phosphoprotein phosphatase activity"/>
    <property type="evidence" value="ECO:0007669"/>
    <property type="project" value="InterPro"/>
</dbReference>
<sequence>MADQLVNLRKVSNFRDVGYVVNTFLGERSGLLTPKWISRKVFRLGDANLQSRRVKEGLVFRSARLDEATTPDKKIMTGDLGIKTVIDLRTDTEHLREAEKHKTQLEAHYRSLSDGPDPIQIPGVEYHKIKIAGRQLERHLVRQLSWWGFFNCVGLYATGYRMEAISVIGREVMLPKGLLGLGLDTLDQSGYEICEVLSLYATQSTLPSVVHCTHGKDRTGLIAALVLLILGIPIEAIEYDYFLTDEAIAHEREVRLAEIGEIGLTEEWAGTDKNMILGIIRHLDQQYGGLNGYLDFIGFEEEERAALRRNLLYPAKA</sequence>
<protein>
    <recommendedName>
        <fullName evidence="3">Tyrosine specific protein phosphatases domain-containing protein</fullName>
    </recommendedName>
</protein>
<dbReference type="OrthoDB" id="9988524at2759"/>
<gene>
    <name evidence="1" type="ORF">CRHIZ90672A_00000509</name>
</gene>
<reference evidence="1" key="1">
    <citation type="submission" date="2021-10" db="EMBL/GenBank/DDBJ databases">
        <authorList>
            <person name="Piombo E."/>
        </authorList>
    </citation>
    <scope>NUCLEOTIDE SEQUENCE</scope>
</reference>
<evidence type="ECO:0000313" key="2">
    <source>
        <dbReference type="Proteomes" id="UP000696573"/>
    </source>
</evidence>
<dbReference type="Pfam" id="PF13350">
    <property type="entry name" value="Y_phosphatase3"/>
    <property type="match status" value="1"/>
</dbReference>
<proteinExistence type="predicted"/>
<keyword evidence="2" id="KW-1185">Reference proteome</keyword>
<dbReference type="PROSITE" id="PS00383">
    <property type="entry name" value="TYR_PHOSPHATASE_1"/>
    <property type="match status" value="1"/>
</dbReference>
<dbReference type="InterPro" id="IPR026893">
    <property type="entry name" value="Tyr/Ser_Pase_IphP-type"/>
</dbReference>
<dbReference type="SUPFAM" id="SSF52799">
    <property type="entry name" value="(Phosphotyrosine protein) phosphatases II"/>
    <property type="match status" value="1"/>
</dbReference>
<accession>A0A9N9VFC6</accession>
<organism evidence="1 2">
    <name type="scientific">Clonostachys rhizophaga</name>
    <dbReference type="NCBI Taxonomy" id="160324"/>
    <lineage>
        <taxon>Eukaryota</taxon>
        <taxon>Fungi</taxon>
        <taxon>Dikarya</taxon>
        <taxon>Ascomycota</taxon>
        <taxon>Pezizomycotina</taxon>
        <taxon>Sordariomycetes</taxon>
        <taxon>Hypocreomycetidae</taxon>
        <taxon>Hypocreales</taxon>
        <taxon>Bionectriaceae</taxon>
        <taxon>Clonostachys</taxon>
    </lineage>
</organism>
<comment type="caution">
    <text evidence="1">The sequence shown here is derived from an EMBL/GenBank/DDBJ whole genome shotgun (WGS) entry which is preliminary data.</text>
</comment>
<dbReference type="InterPro" id="IPR029021">
    <property type="entry name" value="Prot-tyrosine_phosphatase-like"/>
</dbReference>
<evidence type="ECO:0008006" key="3">
    <source>
        <dbReference type="Google" id="ProtNLM"/>
    </source>
</evidence>
<dbReference type="PANTHER" id="PTHR31126">
    <property type="entry name" value="TYROSINE-PROTEIN PHOSPHATASE"/>
    <property type="match status" value="1"/>
</dbReference>
<dbReference type="Gene3D" id="3.90.190.10">
    <property type="entry name" value="Protein tyrosine phosphatase superfamily"/>
    <property type="match status" value="1"/>
</dbReference>
<dbReference type="EMBL" id="CABFNQ020000694">
    <property type="protein sequence ID" value="CAH0024093.1"/>
    <property type="molecule type" value="Genomic_DNA"/>
</dbReference>
<dbReference type="AlphaFoldDB" id="A0A9N9VFC6"/>
<dbReference type="PANTHER" id="PTHR31126:SF1">
    <property type="entry name" value="TYROSINE SPECIFIC PROTEIN PHOSPHATASES DOMAIN-CONTAINING PROTEIN"/>
    <property type="match status" value="1"/>
</dbReference>
<dbReference type="InterPro" id="IPR016130">
    <property type="entry name" value="Tyr_Pase_AS"/>
</dbReference>
<dbReference type="Proteomes" id="UP000696573">
    <property type="component" value="Unassembled WGS sequence"/>
</dbReference>